<dbReference type="InterPro" id="IPR001936">
    <property type="entry name" value="RasGAP_dom"/>
</dbReference>
<feature type="region of interest" description="Disordered" evidence="2">
    <location>
        <begin position="221"/>
        <end position="245"/>
    </location>
</feature>
<dbReference type="InterPro" id="IPR001849">
    <property type="entry name" value="PH_domain"/>
</dbReference>
<evidence type="ECO:0000313" key="5">
    <source>
        <dbReference type="EMBL" id="EFC49209.1"/>
    </source>
</evidence>
<dbReference type="RefSeq" id="XP_002681953.1">
    <property type="nucleotide sequence ID" value="XM_002681907.1"/>
</dbReference>
<dbReference type="Pfam" id="PF00616">
    <property type="entry name" value="RasGAP"/>
    <property type="match status" value="1"/>
</dbReference>
<dbReference type="InterPro" id="IPR023152">
    <property type="entry name" value="RasGAP_CS"/>
</dbReference>
<dbReference type="OrthoDB" id="28245at2759"/>
<gene>
    <name evidence="5" type="ORF">NAEGRDRAFT_56817</name>
</gene>
<dbReference type="GO" id="GO:0005096">
    <property type="term" value="F:GTPase activator activity"/>
    <property type="evidence" value="ECO:0007669"/>
    <property type="project" value="UniProtKB-KW"/>
</dbReference>
<dbReference type="Gene3D" id="1.10.506.10">
    <property type="entry name" value="GTPase Activation - p120gap, domain 1"/>
    <property type="match status" value="2"/>
</dbReference>
<dbReference type="PROSITE" id="PS00509">
    <property type="entry name" value="RAS_GTPASE_ACTIV_1"/>
    <property type="match status" value="1"/>
</dbReference>
<dbReference type="SUPFAM" id="SSF48350">
    <property type="entry name" value="GTPase activation domain, GAP"/>
    <property type="match status" value="1"/>
</dbReference>
<accession>D2V1S1</accession>
<dbReference type="OMA" id="FRFMRAP"/>
<evidence type="ECO:0000256" key="1">
    <source>
        <dbReference type="ARBA" id="ARBA00022468"/>
    </source>
</evidence>
<dbReference type="PROSITE" id="PS50003">
    <property type="entry name" value="PH_DOMAIN"/>
    <property type="match status" value="1"/>
</dbReference>
<dbReference type="InParanoid" id="D2V1S1"/>
<dbReference type="GeneID" id="8850031"/>
<dbReference type="InterPro" id="IPR008936">
    <property type="entry name" value="Rho_GTPase_activation_prot"/>
</dbReference>
<evidence type="ECO:0000259" key="3">
    <source>
        <dbReference type="PROSITE" id="PS50003"/>
    </source>
</evidence>
<name>D2V1S1_NAEGR</name>
<reference evidence="5 6" key="1">
    <citation type="journal article" date="2010" name="Cell">
        <title>The genome of Naegleria gruberi illuminates early eukaryotic versatility.</title>
        <authorList>
            <person name="Fritz-Laylin L.K."/>
            <person name="Prochnik S.E."/>
            <person name="Ginger M.L."/>
            <person name="Dacks J.B."/>
            <person name="Carpenter M.L."/>
            <person name="Field M.C."/>
            <person name="Kuo A."/>
            <person name="Paredez A."/>
            <person name="Chapman J."/>
            <person name="Pham J."/>
            <person name="Shu S."/>
            <person name="Neupane R."/>
            <person name="Cipriano M."/>
            <person name="Mancuso J."/>
            <person name="Tu H."/>
            <person name="Salamov A."/>
            <person name="Lindquist E."/>
            <person name="Shapiro H."/>
            <person name="Lucas S."/>
            <person name="Grigoriev I.V."/>
            <person name="Cande W.Z."/>
            <person name="Fulton C."/>
            <person name="Rokhsar D.S."/>
            <person name="Dawson S.C."/>
        </authorList>
    </citation>
    <scope>NUCLEOTIDE SEQUENCE [LARGE SCALE GENOMIC DNA]</scope>
    <source>
        <strain evidence="5 6">NEG-M</strain>
    </source>
</reference>
<keyword evidence="1" id="KW-0343">GTPase activation</keyword>
<evidence type="ECO:0000256" key="2">
    <source>
        <dbReference type="SAM" id="MobiDB-lite"/>
    </source>
</evidence>
<dbReference type="PANTHER" id="PTHR10194">
    <property type="entry name" value="RAS GTPASE-ACTIVATING PROTEINS"/>
    <property type="match status" value="1"/>
</dbReference>
<feature type="compositionally biased region" description="Polar residues" evidence="2">
    <location>
        <begin position="902"/>
        <end position="933"/>
    </location>
</feature>
<evidence type="ECO:0000259" key="4">
    <source>
        <dbReference type="PROSITE" id="PS50018"/>
    </source>
</evidence>
<feature type="compositionally biased region" description="Low complexity" evidence="2">
    <location>
        <begin position="847"/>
        <end position="863"/>
    </location>
</feature>
<feature type="compositionally biased region" description="Low complexity" evidence="2">
    <location>
        <begin position="26"/>
        <end position="38"/>
    </location>
</feature>
<feature type="region of interest" description="Disordered" evidence="2">
    <location>
        <begin position="17"/>
        <end position="38"/>
    </location>
</feature>
<sequence length="1022" mass="115180">MFGSQVGGVNDLAGEYPTLDVSTPRSSGGSFATTSSSSSNVSNIVDIFNSKEKLIVIVDSIDNYKNSEIYGSSTVASSNNSTNDQAGVYVRVNFDNQVRITGVKTFYSNTNPWNIKLGKRVIIPYGISALQSGKLSIEVFETQTGEAKVQIDKRLGKTEPIKINVFDMNHPVEFSLNLSDDVQVQFRFMRAPLANKGHYKAMERSIYSLLLKMKQYGENALSRINNPEEDDDDYDPEKEEEEISTRQPKILKSGFMLKRGQGNFAKWARRYIELDDTLLLKYYASDSEEDRKEPLGIVVIDSDAMVYVPRDEAMEKELQKQKNIEKSKEFVYYNQALLDEDDAQNSFESIDDLEADEQQTINIIRRKRRELERRGPMLDLDELYPYYLLASSESERDRTLIIDEIIESIEKEESGESVTIKSHTKEERKLEKFLNLVNPKGFKFSLQCQTSFSNGKEHNLREHQFITDSEEARKEWITAICEHILLEEKRTDLRDPEEEIHSKIFPYLDFFELLTTETPLQEVVRCFNSFQLNVSEKMVAPLLTLFDASDSPKTSVEFVKSAISVEVDSAESAGTLFRRNSLSSKLVTLFFKVFGLRYLTKTIKPFLMKLIKENKSYEIDDEKVASDIADKNAELLKGICDEVLNLIINSKYECPPQIREVLAHTFEESEQKYAASGELCVGGLLFLRFFCPALVTPQLFGLIKDSPPKNVQRTLTLLTKILQNIANQIRTSESKKEKFMKRVEAYTGAQIDSVKDFLRSMSEEPKKYVRETKEIVPDLIKLQSLEFIAHHFGEAFTKKYYNFENDIITEATFHKFANRLALISKAGLDKKIKQLSQDDPNALVRPSTKSTSSNTTGGSAGSSRPNLSISTQNPSPSKTINSPTTKSHSPHTVSSPKPKCASPSTSPLTTTDKQQPTTPRGITYKNRSPSVSVNDVGRLTKNVKKIGGTEWDRKRERRAGIIVNPTTSTASSSTDTTATTSATTSNTSDSTTTSTTDSSALSKRGSMRIFKRVGNSNSSLYD</sequence>
<protein>
    <submittedName>
        <fullName evidence="5">RasGTPase-activating protein</fullName>
    </submittedName>
</protein>
<dbReference type="STRING" id="5762.D2V1S1"/>
<dbReference type="EMBL" id="GG738848">
    <property type="protein sequence ID" value="EFC49209.1"/>
    <property type="molecule type" value="Genomic_DNA"/>
</dbReference>
<evidence type="ECO:0000313" key="6">
    <source>
        <dbReference type="Proteomes" id="UP000006671"/>
    </source>
</evidence>
<dbReference type="InterPro" id="IPR039360">
    <property type="entry name" value="Ras_GTPase"/>
</dbReference>
<feature type="compositionally biased region" description="Polar residues" evidence="2">
    <location>
        <begin position="864"/>
        <end position="895"/>
    </location>
</feature>
<dbReference type="PROSITE" id="PS50018">
    <property type="entry name" value="RAS_GTPASE_ACTIV_2"/>
    <property type="match status" value="1"/>
</dbReference>
<organism evidence="6">
    <name type="scientific">Naegleria gruberi</name>
    <name type="common">Amoeba</name>
    <dbReference type="NCBI Taxonomy" id="5762"/>
    <lineage>
        <taxon>Eukaryota</taxon>
        <taxon>Discoba</taxon>
        <taxon>Heterolobosea</taxon>
        <taxon>Tetramitia</taxon>
        <taxon>Eutetramitia</taxon>
        <taxon>Vahlkampfiidae</taxon>
        <taxon>Naegleria</taxon>
    </lineage>
</organism>
<feature type="compositionally biased region" description="Acidic residues" evidence="2">
    <location>
        <begin position="227"/>
        <end position="242"/>
    </location>
</feature>
<feature type="region of interest" description="Disordered" evidence="2">
    <location>
        <begin position="837"/>
        <end position="1002"/>
    </location>
</feature>
<dbReference type="KEGG" id="ngr:NAEGRDRAFT_56817"/>
<dbReference type="SUPFAM" id="SSF50729">
    <property type="entry name" value="PH domain-like"/>
    <property type="match status" value="1"/>
</dbReference>
<keyword evidence="6" id="KW-1185">Reference proteome</keyword>
<dbReference type="Proteomes" id="UP000006671">
    <property type="component" value="Unassembled WGS sequence"/>
</dbReference>
<proteinExistence type="predicted"/>
<feature type="domain" description="Ras-GAP" evidence="4">
    <location>
        <begin position="537"/>
        <end position="727"/>
    </location>
</feature>
<dbReference type="SMART" id="SM00233">
    <property type="entry name" value="PH"/>
    <property type="match status" value="1"/>
</dbReference>
<dbReference type="Gene3D" id="2.30.29.30">
    <property type="entry name" value="Pleckstrin-homology domain (PH domain)/Phosphotyrosine-binding domain (PTB)"/>
    <property type="match status" value="1"/>
</dbReference>
<feature type="domain" description="PH" evidence="3">
    <location>
        <begin position="249"/>
        <end position="485"/>
    </location>
</feature>
<dbReference type="VEuPathDB" id="AmoebaDB:NAEGRDRAFT_56817"/>
<dbReference type="PANTHER" id="PTHR10194:SF60">
    <property type="entry name" value="RAS GTPASE-ACTIVATING PROTEIN RASKOL"/>
    <property type="match status" value="1"/>
</dbReference>
<dbReference type="InterPro" id="IPR011993">
    <property type="entry name" value="PH-like_dom_sf"/>
</dbReference>
<feature type="compositionally biased region" description="Low complexity" evidence="2">
    <location>
        <begin position="966"/>
        <end position="1000"/>
    </location>
</feature>
<dbReference type="SMART" id="SM00323">
    <property type="entry name" value="RasGAP"/>
    <property type="match status" value="1"/>
</dbReference>
<dbReference type="AlphaFoldDB" id="D2V1S1"/>
<dbReference type="eggNOG" id="KOG1826">
    <property type="taxonomic scope" value="Eukaryota"/>
</dbReference>